<evidence type="ECO:0000259" key="1">
    <source>
        <dbReference type="PROSITE" id="PS50181"/>
    </source>
</evidence>
<dbReference type="Pfam" id="PF12937">
    <property type="entry name" value="F-box-like"/>
    <property type="match status" value="1"/>
</dbReference>
<dbReference type="PROSITE" id="PS50181">
    <property type="entry name" value="FBOX"/>
    <property type="match status" value="1"/>
</dbReference>
<dbReference type="Proteomes" id="UP001610446">
    <property type="component" value="Unassembled WGS sequence"/>
</dbReference>
<protein>
    <recommendedName>
        <fullName evidence="1">F-box domain-containing protein</fullName>
    </recommendedName>
</protein>
<evidence type="ECO:0000313" key="3">
    <source>
        <dbReference type="Proteomes" id="UP001610446"/>
    </source>
</evidence>
<feature type="domain" description="F-box" evidence="1">
    <location>
        <begin position="1"/>
        <end position="46"/>
    </location>
</feature>
<dbReference type="SUPFAM" id="SSF81383">
    <property type="entry name" value="F-box domain"/>
    <property type="match status" value="1"/>
</dbReference>
<comment type="caution">
    <text evidence="2">The sequence shown here is derived from an EMBL/GenBank/DDBJ whole genome shotgun (WGS) entry which is preliminary data.</text>
</comment>
<reference evidence="2 3" key="1">
    <citation type="submission" date="2024-07" db="EMBL/GenBank/DDBJ databases">
        <title>Section-level genome sequencing and comparative genomics of Aspergillus sections Usti and Cavernicolus.</title>
        <authorList>
            <consortium name="Lawrence Berkeley National Laboratory"/>
            <person name="Nybo J.L."/>
            <person name="Vesth T.C."/>
            <person name="Theobald S."/>
            <person name="Frisvad J.C."/>
            <person name="Larsen T.O."/>
            <person name="Kjaerboelling I."/>
            <person name="Rothschild-Mancinelli K."/>
            <person name="Lyhne E.K."/>
            <person name="Kogle M.E."/>
            <person name="Barry K."/>
            <person name="Clum A."/>
            <person name="Na H."/>
            <person name="Ledsgaard L."/>
            <person name="Lin J."/>
            <person name="Lipzen A."/>
            <person name="Kuo A."/>
            <person name="Riley R."/>
            <person name="Mondo S."/>
            <person name="Labutti K."/>
            <person name="Haridas S."/>
            <person name="Pangalinan J."/>
            <person name="Salamov A.A."/>
            <person name="Simmons B.A."/>
            <person name="Magnuson J.K."/>
            <person name="Chen J."/>
            <person name="Drula E."/>
            <person name="Henrissat B."/>
            <person name="Wiebenga A."/>
            <person name="Lubbers R.J."/>
            <person name="Gomes A.C."/>
            <person name="Makela M.R."/>
            <person name="Stajich J."/>
            <person name="Grigoriev I.V."/>
            <person name="Mortensen U.H."/>
            <person name="De Vries R.P."/>
            <person name="Baker S.E."/>
            <person name="Andersen M.R."/>
        </authorList>
    </citation>
    <scope>NUCLEOTIDE SEQUENCE [LARGE SCALE GENOMIC DNA]</scope>
    <source>
        <strain evidence="2 3">CBS 123904</strain>
    </source>
</reference>
<accession>A0ABR4KYD4</accession>
<dbReference type="InterPro" id="IPR036047">
    <property type="entry name" value="F-box-like_dom_sf"/>
</dbReference>
<proteinExistence type="predicted"/>
<keyword evidence="3" id="KW-1185">Reference proteome</keyword>
<dbReference type="InterPro" id="IPR001810">
    <property type="entry name" value="F-box_dom"/>
</dbReference>
<dbReference type="EMBL" id="JBFXLU010000004">
    <property type="protein sequence ID" value="KAL2857272.1"/>
    <property type="molecule type" value="Genomic_DNA"/>
</dbReference>
<name>A0ABR4KYD4_9EURO</name>
<sequence>MIHDLPPELLEPLSLHLKDDTASLPRYARVCRQWQGVFERQLYRKVFVHSVCFKAEKGILSELQFRR</sequence>
<gene>
    <name evidence="2" type="ORF">BJY01DRAFT_202529</name>
</gene>
<evidence type="ECO:0000313" key="2">
    <source>
        <dbReference type="EMBL" id="KAL2857272.1"/>
    </source>
</evidence>
<organism evidence="2 3">
    <name type="scientific">Aspergillus pseudoustus</name>
    <dbReference type="NCBI Taxonomy" id="1810923"/>
    <lineage>
        <taxon>Eukaryota</taxon>
        <taxon>Fungi</taxon>
        <taxon>Dikarya</taxon>
        <taxon>Ascomycota</taxon>
        <taxon>Pezizomycotina</taxon>
        <taxon>Eurotiomycetes</taxon>
        <taxon>Eurotiomycetidae</taxon>
        <taxon>Eurotiales</taxon>
        <taxon>Aspergillaceae</taxon>
        <taxon>Aspergillus</taxon>
        <taxon>Aspergillus subgen. Nidulantes</taxon>
    </lineage>
</organism>